<dbReference type="Proteomes" id="UP001057402">
    <property type="component" value="Chromosome 3"/>
</dbReference>
<proteinExistence type="predicted"/>
<reference evidence="2" key="1">
    <citation type="journal article" date="2023" name="Front. Plant Sci.">
        <title>Chromosomal-level genome assembly of Melastoma candidum provides insights into trichome evolution.</title>
        <authorList>
            <person name="Zhong Y."/>
            <person name="Wu W."/>
            <person name="Sun C."/>
            <person name="Zou P."/>
            <person name="Liu Y."/>
            <person name="Dai S."/>
            <person name="Zhou R."/>
        </authorList>
    </citation>
    <scope>NUCLEOTIDE SEQUENCE [LARGE SCALE GENOMIC DNA]</scope>
</reference>
<evidence type="ECO:0000313" key="1">
    <source>
        <dbReference type="EMBL" id="KAI4382267.1"/>
    </source>
</evidence>
<protein>
    <submittedName>
        <fullName evidence="1">Uncharacterized protein</fullName>
    </submittedName>
</protein>
<sequence>MHQVTAMMNRVFLEERSVLYRQEMTLQTEGTCRGEGEMQEDLAELEVEEHEGVENLRASSLKHEPTSIMLFIAA</sequence>
<dbReference type="EMBL" id="CM042882">
    <property type="protein sequence ID" value="KAI4382267.1"/>
    <property type="molecule type" value="Genomic_DNA"/>
</dbReference>
<comment type="caution">
    <text evidence="1">The sequence shown here is derived from an EMBL/GenBank/DDBJ whole genome shotgun (WGS) entry which is preliminary data.</text>
</comment>
<organism evidence="1 2">
    <name type="scientific">Melastoma candidum</name>
    <dbReference type="NCBI Taxonomy" id="119954"/>
    <lineage>
        <taxon>Eukaryota</taxon>
        <taxon>Viridiplantae</taxon>
        <taxon>Streptophyta</taxon>
        <taxon>Embryophyta</taxon>
        <taxon>Tracheophyta</taxon>
        <taxon>Spermatophyta</taxon>
        <taxon>Magnoliopsida</taxon>
        <taxon>eudicotyledons</taxon>
        <taxon>Gunneridae</taxon>
        <taxon>Pentapetalae</taxon>
        <taxon>rosids</taxon>
        <taxon>malvids</taxon>
        <taxon>Myrtales</taxon>
        <taxon>Melastomataceae</taxon>
        <taxon>Melastomatoideae</taxon>
        <taxon>Melastomateae</taxon>
        <taxon>Melastoma</taxon>
    </lineage>
</organism>
<name>A0ACB9S294_9MYRT</name>
<keyword evidence="2" id="KW-1185">Reference proteome</keyword>
<accession>A0ACB9S294</accession>
<evidence type="ECO:0000313" key="2">
    <source>
        <dbReference type="Proteomes" id="UP001057402"/>
    </source>
</evidence>
<gene>
    <name evidence="1" type="ORF">MLD38_008252</name>
</gene>